<evidence type="ECO:0000313" key="3">
    <source>
        <dbReference type="EMBL" id="GAA4700137.1"/>
    </source>
</evidence>
<proteinExistence type="predicted"/>
<evidence type="ECO:0000256" key="1">
    <source>
        <dbReference type="SAM" id="MobiDB-lite"/>
    </source>
</evidence>
<dbReference type="Proteomes" id="UP001500843">
    <property type="component" value="Unassembled WGS sequence"/>
</dbReference>
<protein>
    <recommendedName>
        <fullName evidence="2">AMIN-like domain-containing protein</fullName>
    </recommendedName>
</protein>
<name>A0ABP8X5F6_9MICO</name>
<evidence type="ECO:0000313" key="4">
    <source>
        <dbReference type="Proteomes" id="UP001500843"/>
    </source>
</evidence>
<feature type="region of interest" description="Disordered" evidence="1">
    <location>
        <begin position="1"/>
        <end position="80"/>
    </location>
</feature>
<accession>A0ABP8X5F6</accession>
<dbReference type="InterPro" id="IPR056303">
    <property type="entry name" value="AMIN-like"/>
</dbReference>
<feature type="domain" description="AMIN-like" evidence="2">
    <location>
        <begin position="86"/>
        <end position="214"/>
    </location>
</feature>
<keyword evidence="4" id="KW-1185">Reference proteome</keyword>
<reference evidence="4" key="1">
    <citation type="journal article" date="2019" name="Int. J. Syst. Evol. Microbiol.">
        <title>The Global Catalogue of Microorganisms (GCM) 10K type strain sequencing project: providing services to taxonomists for standard genome sequencing and annotation.</title>
        <authorList>
            <consortium name="The Broad Institute Genomics Platform"/>
            <consortium name="The Broad Institute Genome Sequencing Center for Infectious Disease"/>
            <person name="Wu L."/>
            <person name="Ma J."/>
        </authorList>
    </citation>
    <scope>NUCLEOTIDE SEQUENCE [LARGE SCALE GENOMIC DNA]</scope>
    <source>
        <strain evidence="4">JCM 17975</strain>
    </source>
</reference>
<dbReference type="Pfam" id="PF24837">
    <property type="entry name" value="AMIN-like"/>
    <property type="match status" value="1"/>
</dbReference>
<organism evidence="3 4">
    <name type="scientific">Promicromonospora umidemergens</name>
    <dbReference type="NCBI Taxonomy" id="629679"/>
    <lineage>
        <taxon>Bacteria</taxon>
        <taxon>Bacillati</taxon>
        <taxon>Actinomycetota</taxon>
        <taxon>Actinomycetes</taxon>
        <taxon>Micrococcales</taxon>
        <taxon>Promicromonosporaceae</taxon>
        <taxon>Promicromonospora</taxon>
    </lineage>
</organism>
<gene>
    <name evidence="3" type="ORF">GCM10023198_21050</name>
</gene>
<evidence type="ECO:0000259" key="2">
    <source>
        <dbReference type="Pfam" id="PF24837"/>
    </source>
</evidence>
<sequence>MLLAGCTNGAPSSEQPGVTLSSPAPVASAPAGASPSADGGSGGDGTDDEAPDPTASATEAATGPPFPASTRADTAEPTGVGETFLSVTDVRVAEHDSYDRIVFDLGGKGSGKPGWRVEYVDQASDAGSGHAVQVDGDAILRVSLSGTAMPADSGVEEFSRDRIEPDDTESVDEIVYRYWFEGDTTAFVGIDEGEQPFRVFLLENPTRVVVDVRH</sequence>
<comment type="caution">
    <text evidence="3">The sequence shown here is derived from an EMBL/GenBank/DDBJ whole genome shotgun (WGS) entry which is preliminary data.</text>
</comment>
<dbReference type="EMBL" id="BAABHM010000011">
    <property type="protein sequence ID" value="GAA4700137.1"/>
    <property type="molecule type" value="Genomic_DNA"/>
</dbReference>
<feature type="compositionally biased region" description="Polar residues" evidence="1">
    <location>
        <begin position="9"/>
        <end position="20"/>
    </location>
</feature>
<feature type="compositionally biased region" description="Low complexity" evidence="1">
    <location>
        <begin position="21"/>
        <end position="38"/>
    </location>
</feature>